<evidence type="ECO:0000259" key="1">
    <source>
        <dbReference type="PROSITE" id="PS50181"/>
    </source>
</evidence>
<gene>
    <name evidence="2" type="ORF">C5167_012611</name>
</gene>
<dbReference type="Pfam" id="PF00646">
    <property type="entry name" value="F-box"/>
    <property type="match status" value="1"/>
</dbReference>
<dbReference type="SUPFAM" id="SSF81383">
    <property type="entry name" value="F-box domain"/>
    <property type="match status" value="1"/>
</dbReference>
<dbReference type="Proteomes" id="UP000316621">
    <property type="component" value="Chromosome 3"/>
</dbReference>
<feature type="domain" description="F-box" evidence="1">
    <location>
        <begin position="8"/>
        <end position="65"/>
    </location>
</feature>
<dbReference type="AlphaFoldDB" id="A0A4Y7IXY4"/>
<accession>A0A4Y7IXY4</accession>
<sequence>MGDTNNVIDIISNIPEPLIHEIFSFMDMRSVLQTSVLSSRWRYVWKSSPILTFDFQMFTHRFKKIHCNKNHYIKFIKNIDKGFFAFRPLVRFVNLRSIKLEMNLSPWSVKKLGWLLHISPYIKSLSIVIAPGPGMPRTITPDSEWARVSWLPRNLYHLRSVKIRGILGNISQLKLVELIFKYAVALQEMDLYSWKKSTTEEQLIAFGEKLRTLPIASSKISTFFL</sequence>
<dbReference type="EMBL" id="CM010717">
    <property type="protein sequence ID" value="RZC53753.1"/>
    <property type="molecule type" value="Genomic_DNA"/>
</dbReference>
<reference evidence="2 3" key="1">
    <citation type="journal article" date="2018" name="Science">
        <title>The opium poppy genome and morphinan production.</title>
        <authorList>
            <person name="Guo L."/>
            <person name="Winzer T."/>
            <person name="Yang X."/>
            <person name="Li Y."/>
            <person name="Ning Z."/>
            <person name="He Z."/>
            <person name="Teodor R."/>
            <person name="Lu Y."/>
            <person name="Bowser T.A."/>
            <person name="Graham I.A."/>
            <person name="Ye K."/>
        </authorList>
    </citation>
    <scope>NUCLEOTIDE SEQUENCE [LARGE SCALE GENOMIC DNA]</scope>
    <source>
        <strain evidence="3">cv. HN1</strain>
        <tissue evidence="2">Leaves</tissue>
    </source>
</reference>
<proteinExistence type="predicted"/>
<evidence type="ECO:0000313" key="3">
    <source>
        <dbReference type="Proteomes" id="UP000316621"/>
    </source>
</evidence>
<name>A0A4Y7IXY4_PAPSO</name>
<dbReference type="InterPro" id="IPR053197">
    <property type="entry name" value="F-box_SCFL_complex_component"/>
</dbReference>
<dbReference type="PANTHER" id="PTHR34223:SF51">
    <property type="entry name" value="OS06G0556300 PROTEIN"/>
    <property type="match status" value="1"/>
</dbReference>
<dbReference type="InterPro" id="IPR001810">
    <property type="entry name" value="F-box_dom"/>
</dbReference>
<dbReference type="Gramene" id="RZC53753">
    <property type="protein sequence ID" value="RZC53753"/>
    <property type="gene ID" value="C5167_012611"/>
</dbReference>
<evidence type="ECO:0000313" key="2">
    <source>
        <dbReference type="EMBL" id="RZC53753.1"/>
    </source>
</evidence>
<dbReference type="Gene3D" id="1.20.1280.50">
    <property type="match status" value="1"/>
</dbReference>
<keyword evidence="3" id="KW-1185">Reference proteome</keyword>
<dbReference type="PROSITE" id="PS50181">
    <property type="entry name" value="FBOX"/>
    <property type="match status" value="1"/>
</dbReference>
<protein>
    <recommendedName>
        <fullName evidence="1">F-box domain-containing protein</fullName>
    </recommendedName>
</protein>
<organism evidence="2 3">
    <name type="scientific">Papaver somniferum</name>
    <name type="common">Opium poppy</name>
    <dbReference type="NCBI Taxonomy" id="3469"/>
    <lineage>
        <taxon>Eukaryota</taxon>
        <taxon>Viridiplantae</taxon>
        <taxon>Streptophyta</taxon>
        <taxon>Embryophyta</taxon>
        <taxon>Tracheophyta</taxon>
        <taxon>Spermatophyta</taxon>
        <taxon>Magnoliopsida</taxon>
        <taxon>Ranunculales</taxon>
        <taxon>Papaveraceae</taxon>
        <taxon>Papaveroideae</taxon>
        <taxon>Papaver</taxon>
    </lineage>
</organism>
<dbReference type="InterPro" id="IPR036047">
    <property type="entry name" value="F-box-like_dom_sf"/>
</dbReference>
<dbReference type="PANTHER" id="PTHR34223">
    <property type="entry name" value="OS11G0201299 PROTEIN"/>
    <property type="match status" value="1"/>
</dbReference>